<reference evidence="1" key="1">
    <citation type="submission" date="2020-05" db="EMBL/GenBank/DDBJ databases">
        <title>Large-scale comparative analyses of tick genomes elucidate their genetic diversity and vector capacities.</title>
        <authorList>
            <person name="Jia N."/>
            <person name="Wang J."/>
            <person name="Shi W."/>
            <person name="Du L."/>
            <person name="Sun Y."/>
            <person name="Zhan W."/>
            <person name="Jiang J."/>
            <person name="Wang Q."/>
            <person name="Zhang B."/>
            <person name="Ji P."/>
            <person name="Sakyi L.B."/>
            <person name="Cui X."/>
            <person name="Yuan T."/>
            <person name="Jiang B."/>
            <person name="Yang W."/>
            <person name="Lam T.T.-Y."/>
            <person name="Chang Q."/>
            <person name="Ding S."/>
            <person name="Wang X."/>
            <person name="Zhu J."/>
            <person name="Ruan X."/>
            <person name="Zhao L."/>
            <person name="Wei J."/>
            <person name="Que T."/>
            <person name="Du C."/>
            <person name="Cheng J."/>
            <person name="Dai P."/>
            <person name="Han X."/>
            <person name="Huang E."/>
            <person name="Gao Y."/>
            <person name="Liu J."/>
            <person name="Shao H."/>
            <person name="Ye R."/>
            <person name="Li L."/>
            <person name="Wei W."/>
            <person name="Wang X."/>
            <person name="Wang C."/>
            <person name="Yang T."/>
            <person name="Huo Q."/>
            <person name="Li W."/>
            <person name="Guo W."/>
            <person name="Chen H."/>
            <person name="Zhou L."/>
            <person name="Ni X."/>
            <person name="Tian J."/>
            <person name="Zhou Y."/>
            <person name="Sheng Y."/>
            <person name="Liu T."/>
            <person name="Pan Y."/>
            <person name="Xia L."/>
            <person name="Li J."/>
            <person name="Zhao F."/>
            <person name="Cao W."/>
        </authorList>
    </citation>
    <scope>NUCLEOTIDE SEQUENCE</scope>
    <source>
        <strain evidence="1">Hyas-2018</strain>
    </source>
</reference>
<evidence type="ECO:0000313" key="2">
    <source>
        <dbReference type="Proteomes" id="UP000821845"/>
    </source>
</evidence>
<sequence>MASYELPANANHDVLERKIDEVCHSLQTLNISNCIVAQQSLVMTSLRRLENLQTLLCVACPVRASLLLEHLLVPLHKVTHLEFSLVETLNNARDEIFQLRCMAGRYGGRKTNLRKVYVEVADEVNVQVMLSFLIHCPLVKELHIHFLRNVPFNLDMVAHLWRFTFTCEAPFTTQSGLDWPLTLKNCVDIHGNVARANPPEAFNCARLLDMAAWPERALLLEPVVLVVIDQWDLGKCLRDAACRRRWEVLRSLCIVSFARSTTETVYPAVGAAHDADLRDFFSRLTNIVELNVSSFHFGDGIDFTTLLETPALQRLRALSLPPCALRASGAFGRLARGLGDIEDLDIRLNLDGRHRWCCFCDNELNIDGMDTSALRIGSGRFTLSNVPKLASLDFLRHFHARSLRFIDVSERPRFDYKALSNFLRHNTHLISLVVRLANIGFNEAFFQTSMTPGLALQRLCLLTRSKMKPELAEHRVVTMAQQLPRIFYFHVHYVDSDTDIEATVTWIRLPDDEVADVLQQGKVMHNAPCIMCSTQTFIALVKPHVREL</sequence>
<comment type="caution">
    <text evidence="1">The sequence shown here is derived from an EMBL/GenBank/DDBJ whole genome shotgun (WGS) entry which is preliminary data.</text>
</comment>
<name>A0ACB7T6X0_HYAAI</name>
<proteinExistence type="predicted"/>
<dbReference type="Proteomes" id="UP000821845">
    <property type="component" value="Chromosome 11"/>
</dbReference>
<protein>
    <submittedName>
        <fullName evidence="1">Uncharacterized protein</fullName>
    </submittedName>
</protein>
<evidence type="ECO:0000313" key="1">
    <source>
        <dbReference type="EMBL" id="KAH6941152.1"/>
    </source>
</evidence>
<accession>A0ACB7T6X0</accession>
<dbReference type="EMBL" id="CM023491">
    <property type="protein sequence ID" value="KAH6941152.1"/>
    <property type="molecule type" value="Genomic_DNA"/>
</dbReference>
<organism evidence="1 2">
    <name type="scientific">Hyalomma asiaticum</name>
    <name type="common">Tick</name>
    <dbReference type="NCBI Taxonomy" id="266040"/>
    <lineage>
        <taxon>Eukaryota</taxon>
        <taxon>Metazoa</taxon>
        <taxon>Ecdysozoa</taxon>
        <taxon>Arthropoda</taxon>
        <taxon>Chelicerata</taxon>
        <taxon>Arachnida</taxon>
        <taxon>Acari</taxon>
        <taxon>Parasitiformes</taxon>
        <taxon>Ixodida</taxon>
        <taxon>Ixodoidea</taxon>
        <taxon>Ixodidae</taxon>
        <taxon>Hyalomminae</taxon>
        <taxon>Hyalomma</taxon>
    </lineage>
</organism>
<keyword evidence="2" id="KW-1185">Reference proteome</keyword>
<gene>
    <name evidence="1" type="ORF">HPB50_014451</name>
</gene>